<dbReference type="eggNOG" id="COG0768">
    <property type="taxonomic scope" value="Bacteria"/>
</dbReference>
<keyword evidence="4" id="KW-0808">Transferase</keyword>
<dbReference type="SUPFAM" id="SSF56601">
    <property type="entry name" value="beta-lactamase/transpeptidase-like"/>
    <property type="match status" value="1"/>
</dbReference>
<dbReference type="GO" id="GO:0071972">
    <property type="term" value="F:peptidoglycan L,D-transpeptidase activity"/>
    <property type="evidence" value="ECO:0007669"/>
    <property type="project" value="TreeGrafter"/>
</dbReference>
<dbReference type="KEGG" id="dru:Desru_2305"/>
<feature type="domain" description="Penicillin binding protein A dimerisation" evidence="3">
    <location>
        <begin position="52"/>
        <end position="135"/>
    </location>
</feature>
<evidence type="ECO:0000313" key="4">
    <source>
        <dbReference type="EMBL" id="AEG60550.1"/>
    </source>
</evidence>
<keyword evidence="1" id="KW-0812">Transmembrane</keyword>
<gene>
    <name evidence="4" type="ordered locus">Desru_2305</name>
</gene>
<evidence type="ECO:0000259" key="3">
    <source>
        <dbReference type="Pfam" id="PF21922"/>
    </source>
</evidence>
<evidence type="ECO:0000256" key="1">
    <source>
        <dbReference type="SAM" id="Phobius"/>
    </source>
</evidence>
<dbReference type="GO" id="GO:0008658">
    <property type="term" value="F:penicillin binding"/>
    <property type="evidence" value="ECO:0007669"/>
    <property type="project" value="InterPro"/>
</dbReference>
<keyword evidence="1" id="KW-1133">Transmembrane helix</keyword>
<reference evidence="4 5" key="2">
    <citation type="journal article" date="2012" name="Stand. Genomic Sci.">
        <title>Complete genome sequence of the sulfate-reducing firmicute Desulfotomaculum ruminis type strain (DL(T)).</title>
        <authorList>
            <person name="Spring S."/>
            <person name="Visser M."/>
            <person name="Lu M."/>
            <person name="Copeland A."/>
            <person name="Lapidus A."/>
            <person name="Lucas S."/>
            <person name="Cheng J.F."/>
            <person name="Han C."/>
            <person name="Tapia R."/>
            <person name="Goodwin L.A."/>
            <person name="Pitluck S."/>
            <person name="Ivanova N."/>
            <person name="Land M."/>
            <person name="Hauser L."/>
            <person name="Larimer F."/>
            <person name="Rohde M."/>
            <person name="Goker M."/>
            <person name="Detter J.C."/>
            <person name="Kyrpides N.C."/>
            <person name="Woyke T."/>
            <person name="Schaap P.J."/>
            <person name="Plugge C.M."/>
            <person name="Muyzer G."/>
            <person name="Kuever J."/>
            <person name="Pereira I.A."/>
            <person name="Parshina S.N."/>
            <person name="Bernier-Latmani R."/>
            <person name="Stams A.J."/>
            <person name="Klenk H.P."/>
        </authorList>
    </citation>
    <scope>NUCLEOTIDE SEQUENCE [LARGE SCALE GENOMIC DNA]</scope>
    <source>
        <strain evidence="5">ATCC 23193 / DSM 2154 / NCIB 8452 / DL</strain>
    </source>
</reference>
<keyword evidence="5" id="KW-1185">Reference proteome</keyword>
<dbReference type="PANTHER" id="PTHR30627">
    <property type="entry name" value="PEPTIDOGLYCAN D,D-TRANSPEPTIDASE"/>
    <property type="match status" value="1"/>
</dbReference>
<dbReference type="AlphaFoldDB" id="F6DM83"/>
<dbReference type="GO" id="GO:0071555">
    <property type="term" value="P:cell wall organization"/>
    <property type="evidence" value="ECO:0007669"/>
    <property type="project" value="TreeGrafter"/>
</dbReference>
<dbReference type="RefSeq" id="WP_013842306.1">
    <property type="nucleotide sequence ID" value="NC_015589.1"/>
</dbReference>
<protein>
    <submittedName>
        <fullName evidence="4">Peptidoglycan glycosyltransferase</fullName>
        <ecNumber evidence="4">2.4.1.129</ecNumber>
    </submittedName>
</protein>
<dbReference type="STRING" id="696281.Desru_2305"/>
<proteinExistence type="predicted"/>
<feature type="domain" description="Penicillin-binding protein transpeptidase" evidence="2">
    <location>
        <begin position="157"/>
        <end position="467"/>
    </location>
</feature>
<name>F6DM83_DESRL</name>
<dbReference type="GO" id="GO:0005886">
    <property type="term" value="C:plasma membrane"/>
    <property type="evidence" value="ECO:0007669"/>
    <property type="project" value="TreeGrafter"/>
</dbReference>
<dbReference type="SUPFAM" id="SSF56519">
    <property type="entry name" value="Penicillin binding protein dimerisation domain"/>
    <property type="match status" value="1"/>
</dbReference>
<accession>F6DM83</accession>
<dbReference type="OrthoDB" id="9804124at2"/>
<dbReference type="InterPro" id="IPR036138">
    <property type="entry name" value="PBP_dimer_sf"/>
</dbReference>
<feature type="transmembrane region" description="Helical" evidence="1">
    <location>
        <begin position="7"/>
        <end position="28"/>
    </location>
</feature>
<dbReference type="InterPro" id="IPR050515">
    <property type="entry name" value="Beta-lactam/transpept"/>
</dbReference>
<organism evidence="4 5">
    <name type="scientific">Desulforamulus ruminis (strain ATCC 23193 / DSM 2154 / NCIMB 8452 / DL)</name>
    <name type="common">Desulfotomaculum ruminis</name>
    <dbReference type="NCBI Taxonomy" id="696281"/>
    <lineage>
        <taxon>Bacteria</taxon>
        <taxon>Bacillati</taxon>
        <taxon>Bacillota</taxon>
        <taxon>Clostridia</taxon>
        <taxon>Eubacteriales</taxon>
        <taxon>Peptococcaceae</taxon>
        <taxon>Desulforamulus</taxon>
    </lineage>
</organism>
<dbReference type="GO" id="GO:0016757">
    <property type="term" value="F:glycosyltransferase activity"/>
    <property type="evidence" value="ECO:0007669"/>
    <property type="project" value="UniProtKB-KW"/>
</dbReference>
<evidence type="ECO:0000313" key="5">
    <source>
        <dbReference type="Proteomes" id="UP000009234"/>
    </source>
</evidence>
<dbReference type="PANTHER" id="PTHR30627:SF24">
    <property type="entry name" value="PENICILLIN-BINDING PROTEIN 4B"/>
    <property type="match status" value="1"/>
</dbReference>
<sequence length="474" mass="50421">MKNNIKQLGYFLVSIFVILILYLSYVVVQQGEALATHPQNRRLAAREAAIIRGTIFDRQGTVLAETQWDGHQGKRVYRMEGTVSPFAQVIGYVSDRYGSAGLEASYGKELLGLTDADAIENLLDKILNRTPRGNDLVLTLDATLQKVALEALKGRKGAVVALDPRDGSILAMVSSPAYNTNAIGDAKVWDQLNGDELNAPLLNRAAQGAYAPGSVIKLVTGAGLLEQQKIQPQDTIQCPGYTIVDGYKMVDNRAHGTVDFNKALALSCNTYFAQGGMKLGWKGFLEQADRFGLTAAPEIGLPVRAGTLAAAKRQTQSQLAETSFGQGDTLISPLHMAMVGSAIAHQGMIMKPYLVQAVRKPDGTPVRSMEPAQWLRATTPEVAAQITQGMISSVEWGTATAAAIPGVKVAGKTGTAETKSEKDPNSLPHAWFVGFAPADQPSIALAVVVEKAGSGAVVAAPIAREVMAAALKSR</sequence>
<dbReference type="EMBL" id="CP002780">
    <property type="protein sequence ID" value="AEG60550.1"/>
    <property type="molecule type" value="Genomic_DNA"/>
</dbReference>
<keyword evidence="4" id="KW-0328">Glycosyltransferase</keyword>
<dbReference type="EC" id="2.4.1.129" evidence="4"/>
<keyword evidence="1" id="KW-0472">Membrane</keyword>
<dbReference type="Pfam" id="PF00905">
    <property type="entry name" value="Transpeptidase"/>
    <property type="match status" value="1"/>
</dbReference>
<dbReference type="Pfam" id="PF21922">
    <property type="entry name" value="PBP_dimer_2"/>
    <property type="match status" value="1"/>
</dbReference>
<dbReference type="InterPro" id="IPR001460">
    <property type="entry name" value="PCN-bd_Tpept"/>
</dbReference>
<dbReference type="Gene3D" id="3.90.1310.10">
    <property type="entry name" value="Penicillin-binding protein 2a (Domain 2)"/>
    <property type="match status" value="1"/>
</dbReference>
<evidence type="ECO:0000259" key="2">
    <source>
        <dbReference type="Pfam" id="PF00905"/>
    </source>
</evidence>
<dbReference type="Gene3D" id="3.40.710.10">
    <property type="entry name" value="DD-peptidase/beta-lactamase superfamily"/>
    <property type="match status" value="1"/>
</dbReference>
<reference evidence="5" key="1">
    <citation type="submission" date="2011-05" db="EMBL/GenBank/DDBJ databases">
        <title>Complete sequence of Desulfotomaculum ruminis DSM 2154.</title>
        <authorList>
            <person name="Lucas S."/>
            <person name="Copeland A."/>
            <person name="Lapidus A."/>
            <person name="Cheng J.-F."/>
            <person name="Goodwin L."/>
            <person name="Pitluck S."/>
            <person name="Lu M."/>
            <person name="Detter J.C."/>
            <person name="Han C."/>
            <person name="Tapia R."/>
            <person name="Land M."/>
            <person name="Hauser L."/>
            <person name="Kyrpides N."/>
            <person name="Ivanova N."/>
            <person name="Mikhailova N."/>
            <person name="Pagani I."/>
            <person name="Stams A.J.M."/>
            <person name="Plugge C.M."/>
            <person name="Muyzer G."/>
            <person name="Kuever J."/>
            <person name="Parshina S.N."/>
            <person name="Ivanova A.E."/>
            <person name="Nazina T.N."/>
            <person name="Brambilla E."/>
            <person name="Spring S."/>
            <person name="Klenk H.-P."/>
            <person name="Woyke T."/>
        </authorList>
    </citation>
    <scope>NUCLEOTIDE SEQUENCE [LARGE SCALE GENOMIC DNA]</scope>
    <source>
        <strain evidence="5">ATCC 23193 / DSM 2154 / NCIB 8452 / DL</strain>
    </source>
</reference>
<dbReference type="HOGENOM" id="CLU_009289_1_0_9"/>
<dbReference type="Proteomes" id="UP000009234">
    <property type="component" value="Chromosome"/>
</dbReference>
<dbReference type="InterPro" id="IPR054120">
    <property type="entry name" value="PBPA_dimer"/>
</dbReference>
<dbReference type="InterPro" id="IPR012338">
    <property type="entry name" value="Beta-lactam/transpept-like"/>
</dbReference>